<keyword evidence="10 11" id="KW-0472">Membrane</keyword>
<name>K0KAK2_WICCF</name>
<dbReference type="AlphaFoldDB" id="K0KAK2"/>
<dbReference type="GO" id="GO:0005743">
    <property type="term" value="C:mitochondrial inner membrane"/>
    <property type="evidence" value="ECO:0007669"/>
    <property type="project" value="UniProtKB-SubCell"/>
</dbReference>
<proteinExistence type="inferred from homology"/>
<protein>
    <submittedName>
        <fullName evidence="12">Uncharacterized protein</fullName>
    </submittedName>
</protein>
<dbReference type="GO" id="GO:0045277">
    <property type="term" value="C:respiratory chain complex IV"/>
    <property type="evidence" value="ECO:0007669"/>
    <property type="project" value="InterPro"/>
</dbReference>
<dbReference type="Proteomes" id="UP000009328">
    <property type="component" value="Unassembled WGS sequence"/>
</dbReference>
<keyword evidence="13" id="KW-1185">Reference proteome</keyword>
<keyword evidence="7 11" id="KW-1133">Transmembrane helix</keyword>
<evidence type="ECO:0000256" key="5">
    <source>
        <dbReference type="ARBA" id="ARBA00022792"/>
    </source>
</evidence>
<evidence type="ECO:0000256" key="11">
    <source>
        <dbReference type="SAM" id="Phobius"/>
    </source>
</evidence>
<keyword evidence="8" id="KW-0560">Oxidoreductase</keyword>
<keyword evidence="9" id="KW-0496">Mitochondrion</keyword>
<evidence type="ECO:0000256" key="1">
    <source>
        <dbReference type="ARBA" id="ARBA00004434"/>
    </source>
</evidence>
<dbReference type="STRING" id="1206466.K0KAK2"/>
<comment type="similarity">
    <text evidence="3">Belongs to the cytochrome c oxidase IV family.</text>
</comment>
<evidence type="ECO:0000313" key="13">
    <source>
        <dbReference type="Proteomes" id="UP000009328"/>
    </source>
</evidence>
<gene>
    <name evidence="12" type="ORF">BN7_1549</name>
</gene>
<dbReference type="EMBL" id="CAIF01000033">
    <property type="protein sequence ID" value="CCH42010.1"/>
    <property type="molecule type" value="Genomic_DNA"/>
</dbReference>
<keyword evidence="4 11" id="KW-0812">Transmembrane</keyword>
<evidence type="ECO:0000256" key="2">
    <source>
        <dbReference type="ARBA" id="ARBA00004673"/>
    </source>
</evidence>
<evidence type="ECO:0000256" key="7">
    <source>
        <dbReference type="ARBA" id="ARBA00022989"/>
    </source>
</evidence>
<dbReference type="PANTHER" id="PTHR10707:SF10">
    <property type="entry name" value="CYTOCHROME C OXIDASE SUBUNIT 4"/>
    <property type="match status" value="1"/>
</dbReference>
<dbReference type="GO" id="GO:0016491">
    <property type="term" value="F:oxidoreductase activity"/>
    <property type="evidence" value="ECO:0007669"/>
    <property type="project" value="UniProtKB-KW"/>
</dbReference>
<organism evidence="12 13">
    <name type="scientific">Wickerhamomyces ciferrii (strain ATCC 14091 / BCRC 22168 / CBS 111 / JCM 3599 / NBRC 0793 / NRRL Y-1031 F-60-10)</name>
    <name type="common">Yeast</name>
    <name type="synonym">Pichia ciferrii</name>
    <dbReference type="NCBI Taxonomy" id="1206466"/>
    <lineage>
        <taxon>Eukaryota</taxon>
        <taxon>Fungi</taxon>
        <taxon>Dikarya</taxon>
        <taxon>Ascomycota</taxon>
        <taxon>Saccharomycotina</taxon>
        <taxon>Saccharomycetes</taxon>
        <taxon>Phaffomycetales</taxon>
        <taxon>Wickerhamomycetaceae</taxon>
        <taxon>Wickerhamomyces</taxon>
    </lineage>
</organism>
<comment type="subcellular location">
    <subcellularLocation>
        <location evidence="1">Mitochondrion inner membrane</location>
        <topology evidence="1">Single-pass membrane protein</topology>
    </subcellularLocation>
</comment>
<dbReference type="GO" id="GO:0006123">
    <property type="term" value="P:mitochondrial electron transport, cytochrome c to oxygen"/>
    <property type="evidence" value="ECO:0007669"/>
    <property type="project" value="InterPro"/>
</dbReference>
<evidence type="ECO:0000256" key="6">
    <source>
        <dbReference type="ARBA" id="ARBA00022946"/>
    </source>
</evidence>
<dbReference type="InParanoid" id="K0KAK2"/>
<evidence type="ECO:0000313" key="12">
    <source>
        <dbReference type="EMBL" id="CCH42010.1"/>
    </source>
</evidence>
<accession>K0KAK2</accession>
<evidence type="ECO:0000256" key="4">
    <source>
        <dbReference type="ARBA" id="ARBA00022692"/>
    </source>
</evidence>
<evidence type="ECO:0000256" key="10">
    <source>
        <dbReference type="ARBA" id="ARBA00023136"/>
    </source>
</evidence>
<reference evidence="12 13" key="1">
    <citation type="journal article" date="2012" name="Eukaryot. Cell">
        <title>Draft genome sequence of Wickerhamomyces ciferrii NRRL Y-1031 F-60-10.</title>
        <authorList>
            <person name="Schneider J."/>
            <person name="Andrea H."/>
            <person name="Blom J."/>
            <person name="Jaenicke S."/>
            <person name="Ruckert C."/>
            <person name="Schorsch C."/>
            <person name="Szczepanowski R."/>
            <person name="Farwick M."/>
            <person name="Goesmann A."/>
            <person name="Puhler A."/>
            <person name="Schaffer S."/>
            <person name="Tauch A."/>
            <person name="Kohler T."/>
            <person name="Brinkrolf K."/>
        </authorList>
    </citation>
    <scope>NUCLEOTIDE SEQUENCE [LARGE SCALE GENOMIC DNA]</scope>
    <source>
        <strain evidence="13">ATCC 14091 / BCRC 22168 / CBS 111 / JCM 3599 / NBRC 0793 / NRRL Y-1031 F-60-10</strain>
    </source>
</reference>
<comment type="caution">
    <text evidence="12">The sequence shown here is derived from an EMBL/GenBank/DDBJ whole genome shotgun (WGS) entry which is preliminary data.</text>
</comment>
<sequence>MVSLRVQIIQNQIANENKIDFNEIYQRRTDQQNLTRTEEQRTNMNSQIIKRTVLLRNRNATNLHVIRSLSHQVIPDLKGLDKRWSKMKELDQADVIDYLNSKTSGDWHQLTTQEKQSLYYIYYGNWGPRSDKPQKGVSAIVLQGLFGGVLTIAIGVGLMNYAFDYEQGEKVDNLLERIEKESK</sequence>
<evidence type="ECO:0000256" key="8">
    <source>
        <dbReference type="ARBA" id="ARBA00023002"/>
    </source>
</evidence>
<comment type="pathway">
    <text evidence="2">Energy metabolism; oxidative phosphorylation.</text>
</comment>
<dbReference type="PANTHER" id="PTHR10707">
    <property type="entry name" value="CYTOCHROME C OXIDASE SUBUNIT IV"/>
    <property type="match status" value="1"/>
</dbReference>
<dbReference type="InterPro" id="IPR004203">
    <property type="entry name" value="Cyt_c_oxidase_su4_fam"/>
</dbReference>
<dbReference type="HOGENOM" id="CLU_1476248_0_0_1"/>
<dbReference type="eggNOG" id="KOG4075">
    <property type="taxonomic scope" value="Eukaryota"/>
</dbReference>
<evidence type="ECO:0000256" key="9">
    <source>
        <dbReference type="ARBA" id="ARBA00023128"/>
    </source>
</evidence>
<keyword evidence="6" id="KW-0809">Transit peptide</keyword>
<dbReference type="SUPFAM" id="SSF81406">
    <property type="entry name" value="Mitochondrial cytochrome c oxidase subunit IV"/>
    <property type="match status" value="1"/>
</dbReference>
<keyword evidence="5" id="KW-0999">Mitochondrion inner membrane</keyword>
<dbReference type="Pfam" id="PF02936">
    <property type="entry name" value="COX4"/>
    <property type="match status" value="1"/>
</dbReference>
<dbReference type="InterPro" id="IPR036639">
    <property type="entry name" value="Cyt_c_oxidase_su4_sf"/>
</dbReference>
<feature type="transmembrane region" description="Helical" evidence="11">
    <location>
        <begin position="139"/>
        <end position="163"/>
    </location>
</feature>
<dbReference type="Gene3D" id="1.10.442.10">
    <property type="entry name" value="Cytochrome c oxidase subunit IV"/>
    <property type="match status" value="1"/>
</dbReference>
<evidence type="ECO:0000256" key="3">
    <source>
        <dbReference type="ARBA" id="ARBA00008135"/>
    </source>
</evidence>